<feature type="transmembrane region" description="Helical" evidence="2">
    <location>
        <begin position="34"/>
        <end position="53"/>
    </location>
</feature>
<dbReference type="Proteomes" id="UP001162480">
    <property type="component" value="Chromosome 13"/>
</dbReference>
<proteinExistence type="predicted"/>
<evidence type="ECO:0000256" key="2">
    <source>
        <dbReference type="SAM" id="Phobius"/>
    </source>
</evidence>
<name>A0AA36BCK3_OCTVU</name>
<evidence type="ECO:0000313" key="3">
    <source>
        <dbReference type="EMBL" id="CAI9731549.1"/>
    </source>
</evidence>
<feature type="region of interest" description="Disordered" evidence="1">
    <location>
        <begin position="64"/>
        <end position="93"/>
    </location>
</feature>
<sequence length="122" mass="11886">MLQLVVTAVTEFRIGNNCGAYSCDDAYSGDARYILMPSFLGAALTIVMMLKVIGRFDGKSIRRSGGGFSSGGGGGGSRGGGGGSRGGGGGSRGGVSDGDVAAAANAASLVAVVTVAIANFET</sequence>
<keyword evidence="2" id="KW-0472">Membrane</keyword>
<dbReference type="AlphaFoldDB" id="A0AA36BCK3"/>
<accession>A0AA36BCK3</accession>
<keyword evidence="2" id="KW-1133">Transmembrane helix</keyword>
<organism evidence="3 4">
    <name type="scientific">Octopus vulgaris</name>
    <name type="common">Common octopus</name>
    <dbReference type="NCBI Taxonomy" id="6645"/>
    <lineage>
        <taxon>Eukaryota</taxon>
        <taxon>Metazoa</taxon>
        <taxon>Spiralia</taxon>
        <taxon>Lophotrochozoa</taxon>
        <taxon>Mollusca</taxon>
        <taxon>Cephalopoda</taxon>
        <taxon>Coleoidea</taxon>
        <taxon>Octopodiformes</taxon>
        <taxon>Octopoda</taxon>
        <taxon>Incirrata</taxon>
        <taxon>Octopodidae</taxon>
        <taxon>Octopus</taxon>
    </lineage>
</organism>
<keyword evidence="2" id="KW-0812">Transmembrane</keyword>
<dbReference type="EMBL" id="OX597826">
    <property type="protein sequence ID" value="CAI9731549.1"/>
    <property type="molecule type" value="Genomic_DNA"/>
</dbReference>
<evidence type="ECO:0000256" key="1">
    <source>
        <dbReference type="SAM" id="MobiDB-lite"/>
    </source>
</evidence>
<evidence type="ECO:0000313" key="4">
    <source>
        <dbReference type="Proteomes" id="UP001162480"/>
    </source>
</evidence>
<reference evidence="3" key="1">
    <citation type="submission" date="2023-08" db="EMBL/GenBank/DDBJ databases">
        <authorList>
            <person name="Alioto T."/>
            <person name="Alioto T."/>
            <person name="Gomez Garrido J."/>
        </authorList>
    </citation>
    <scope>NUCLEOTIDE SEQUENCE</scope>
</reference>
<protein>
    <submittedName>
        <fullName evidence="3">Uncharacterized protein</fullName>
    </submittedName>
</protein>
<gene>
    <name evidence="3" type="ORF">OCTVUL_1B005572</name>
</gene>
<keyword evidence="4" id="KW-1185">Reference proteome</keyword>